<dbReference type="Pfam" id="PF00400">
    <property type="entry name" value="WD40"/>
    <property type="match status" value="7"/>
</dbReference>
<gene>
    <name evidence="8" type="ORF">CU097_008694</name>
</gene>
<dbReference type="FunFam" id="2.130.10.10:FF:001211">
    <property type="entry name" value="CBN-PRP-4 protein"/>
    <property type="match status" value="1"/>
</dbReference>
<dbReference type="EMBL" id="PJQL01000611">
    <property type="protein sequence ID" value="RCH94150.1"/>
    <property type="molecule type" value="Genomic_DNA"/>
</dbReference>
<dbReference type="PROSITE" id="PS50082">
    <property type="entry name" value="WD_REPEATS_2"/>
    <property type="match status" value="5"/>
</dbReference>
<keyword evidence="9" id="KW-1185">Reference proteome</keyword>
<dbReference type="GO" id="GO:0030621">
    <property type="term" value="F:U4 snRNA binding"/>
    <property type="evidence" value="ECO:0007669"/>
    <property type="project" value="TreeGrafter"/>
</dbReference>
<evidence type="ECO:0000256" key="3">
    <source>
        <dbReference type="ARBA" id="ARBA00022737"/>
    </source>
</evidence>
<feature type="region of interest" description="Disordered" evidence="6">
    <location>
        <begin position="125"/>
        <end position="144"/>
    </location>
</feature>
<evidence type="ECO:0000256" key="5">
    <source>
        <dbReference type="PROSITE-ProRule" id="PRU00221"/>
    </source>
</evidence>
<feature type="repeat" description="WD" evidence="5">
    <location>
        <begin position="296"/>
        <end position="337"/>
    </location>
</feature>
<dbReference type="PROSITE" id="PS00678">
    <property type="entry name" value="WD_REPEATS_1"/>
    <property type="match status" value="2"/>
</dbReference>
<dbReference type="GO" id="GO:0046540">
    <property type="term" value="C:U4/U6 x U5 tri-snRNP complex"/>
    <property type="evidence" value="ECO:0007669"/>
    <property type="project" value="TreeGrafter"/>
</dbReference>
<evidence type="ECO:0000313" key="9">
    <source>
        <dbReference type="Proteomes" id="UP000252139"/>
    </source>
</evidence>
<feature type="repeat" description="WD" evidence="5">
    <location>
        <begin position="480"/>
        <end position="511"/>
    </location>
</feature>
<organism evidence="8 9">
    <name type="scientific">Rhizopus azygosporus</name>
    <name type="common">Rhizopus microsporus var. azygosporus</name>
    <dbReference type="NCBI Taxonomy" id="86630"/>
    <lineage>
        <taxon>Eukaryota</taxon>
        <taxon>Fungi</taxon>
        <taxon>Fungi incertae sedis</taxon>
        <taxon>Mucoromycota</taxon>
        <taxon>Mucoromycotina</taxon>
        <taxon>Mucoromycetes</taxon>
        <taxon>Mucorales</taxon>
        <taxon>Mucorineae</taxon>
        <taxon>Rhizopodaceae</taxon>
        <taxon>Rhizopus</taxon>
    </lineage>
</organism>
<dbReference type="Pfam" id="PF08799">
    <property type="entry name" value="PRP4"/>
    <property type="match status" value="1"/>
</dbReference>
<keyword evidence="3" id="KW-0677">Repeat</keyword>
<keyword evidence="4" id="KW-0472">Membrane</keyword>
<dbReference type="InterPro" id="IPR000184">
    <property type="entry name" value="Bac_surfAg_D15"/>
</dbReference>
<accession>A0A367JW42</accession>
<feature type="domain" description="Pre-mRNA processing factor 4 (PRP4)-like" evidence="7">
    <location>
        <begin position="85"/>
        <end position="134"/>
    </location>
</feature>
<dbReference type="Proteomes" id="UP000252139">
    <property type="component" value="Unassembled WGS sequence"/>
</dbReference>
<name>A0A367JW42_RHIAZ</name>
<comment type="subcellular location">
    <subcellularLocation>
        <location evidence="1">Membrane</location>
    </subcellularLocation>
</comment>
<evidence type="ECO:0000313" key="8">
    <source>
        <dbReference type="EMBL" id="RCH94150.1"/>
    </source>
</evidence>
<keyword evidence="2 5" id="KW-0853">WD repeat</keyword>
<dbReference type="Pfam" id="PF01103">
    <property type="entry name" value="Omp85"/>
    <property type="match status" value="1"/>
</dbReference>
<proteinExistence type="predicted"/>
<dbReference type="GO" id="GO:0000398">
    <property type="term" value="P:mRNA splicing, via spliceosome"/>
    <property type="evidence" value="ECO:0007669"/>
    <property type="project" value="TreeGrafter"/>
</dbReference>
<dbReference type="CDD" id="cd00200">
    <property type="entry name" value="WD40"/>
    <property type="match status" value="1"/>
</dbReference>
<feature type="repeat" description="WD" evidence="5">
    <location>
        <begin position="380"/>
        <end position="421"/>
    </location>
</feature>
<evidence type="ECO:0000256" key="1">
    <source>
        <dbReference type="ARBA" id="ARBA00004370"/>
    </source>
</evidence>
<dbReference type="PANTHER" id="PTHR19846:SF0">
    <property type="entry name" value="PRE-MRNA PROCESSING FACTOR 4"/>
    <property type="match status" value="1"/>
</dbReference>
<protein>
    <recommendedName>
        <fullName evidence="7">Pre-mRNA processing factor 4 (PRP4)-like domain-containing protein</fullName>
    </recommendedName>
</protein>
<dbReference type="PROSITE" id="PS50294">
    <property type="entry name" value="WD_REPEATS_REGION"/>
    <property type="match status" value="4"/>
</dbReference>
<evidence type="ECO:0000256" key="4">
    <source>
        <dbReference type="ARBA" id="ARBA00023136"/>
    </source>
</evidence>
<dbReference type="Gene3D" id="4.10.280.110">
    <property type="entry name" value="Pre-mRNA processing factor 4 domain"/>
    <property type="match status" value="1"/>
</dbReference>
<dbReference type="InterPro" id="IPR015943">
    <property type="entry name" value="WD40/YVTN_repeat-like_dom_sf"/>
</dbReference>
<dbReference type="InterPro" id="IPR019775">
    <property type="entry name" value="WD40_repeat_CS"/>
</dbReference>
<dbReference type="InterPro" id="IPR036322">
    <property type="entry name" value="WD40_repeat_dom_sf"/>
</dbReference>
<comment type="caution">
    <text evidence="8">The sequence shown here is derived from an EMBL/GenBank/DDBJ whole genome shotgun (WGS) entry which is preliminary data.</text>
</comment>
<dbReference type="PRINTS" id="PR00320">
    <property type="entry name" value="GPROTEINBRPT"/>
</dbReference>
<evidence type="ECO:0000256" key="6">
    <source>
        <dbReference type="SAM" id="MobiDB-lite"/>
    </source>
</evidence>
<dbReference type="OrthoDB" id="540662at2759"/>
<feature type="region of interest" description="Disordered" evidence="6">
    <location>
        <begin position="1"/>
        <end position="64"/>
    </location>
</feature>
<dbReference type="InterPro" id="IPR020472">
    <property type="entry name" value="WD40_PAC1"/>
</dbReference>
<dbReference type="SMART" id="SM00500">
    <property type="entry name" value="SFM"/>
    <property type="match status" value="1"/>
</dbReference>
<dbReference type="AlphaFoldDB" id="A0A367JW42"/>
<feature type="repeat" description="WD" evidence="5">
    <location>
        <begin position="246"/>
        <end position="295"/>
    </location>
</feature>
<reference evidence="8 9" key="1">
    <citation type="journal article" date="2018" name="G3 (Bethesda)">
        <title>Phylogenetic and Phylogenomic Definition of Rhizopus Species.</title>
        <authorList>
            <person name="Gryganskyi A.P."/>
            <person name="Golan J."/>
            <person name="Dolatabadi S."/>
            <person name="Mondo S."/>
            <person name="Robb S."/>
            <person name="Idnurm A."/>
            <person name="Muszewska A."/>
            <person name="Steczkiewicz K."/>
            <person name="Masonjones S."/>
            <person name="Liao H.L."/>
            <person name="Gajdeczka M.T."/>
            <person name="Anike F."/>
            <person name="Vuek A."/>
            <person name="Anishchenko I.M."/>
            <person name="Voigt K."/>
            <person name="de Hoog G.S."/>
            <person name="Smith M.E."/>
            <person name="Heitman J."/>
            <person name="Vilgalys R."/>
            <person name="Stajich J.E."/>
        </authorList>
    </citation>
    <scope>NUCLEOTIDE SEQUENCE [LARGE SCALE GENOMIC DNA]</scope>
    <source>
        <strain evidence="8 9">CBS 357.93</strain>
    </source>
</reference>
<dbReference type="SUPFAM" id="SSF158230">
    <property type="entry name" value="PRP4-like"/>
    <property type="match status" value="1"/>
</dbReference>
<sequence>MSNEQSPASTSTGKGRIYFGSLEGQESLKRPRVEENTATSGGGIDLDTLAESAEPAYSIRSSEADKRVLEEFERRKRAFTLAVPTDDGKVRQKLRELGEPQCLFGEGPGDRRDRLRYLLSKLEGRPIESDEEEESEEENEEEFFTPGSLELLEARKFMTKYSLPRAKARNQRQKIEETIPLALLKASRKELHQKLRSYANWSSQIADDRPVAQCAFSPNSKLLVTGAWSGLCKVWSVPECEPILTLKGHNDKVGGVAFHPESTISLEKSVLNLATGAADGLIRLWSLEKETPIATLSGHVRRVARIAFHPSGKYLGSASFDGSWRLWDVETTQELLLQEGHSREVYAIGFQCDGSLVATGGLDAIGRVWDTRTGRSSMTLEGHIKDIVGLDWSPNGYHLATASADNSVKIWDIRTLRNLYTISAHQSLVSDVKYSRGVPGTNNNSPSDPNNIAGLYLATSGYDGCVKIWSGDDFRLIKSLDGHDGKVMGVDIAQDNRFIASTGFDRTFKLWADENLATNLEQESRQGEFQNYLFSLLAQSAGSKAHVNAVTILGAKVTRPAFLSSATKKLLEAKTVAEVINSSQDTAQQLSQLDIFDHVQVLLENASDNDPLAVPDSVNIVYKVKEKSRVFIKTGTEIGNNEGNMNGSITIRNVFGGAELLETVASFGTRTSSAFQFTLGKPIGASPDSRLDINAHRVLYNNTLVSSYEELARGAGLRYKTLSRFGYHELSYDLTWRSIDRMAPGASLSIRKEAGHSLKSSINHVFVRDRRDDMLLPSNGHYIRLANEFSGALGIGNAHFFKSELETQVCHQIGGNQPLTNKEGELEGVHPGLVISATARAGFLAELGDYPKASTVSDRFVLGGPLSVRGFRIAGIGPRDGHDALGGNMYWAVGLSAIAPLPTLESKPLRAHAFVNAGTNIPWNKRASSLQSTAEALSRSPSTSVGLGLIYRHSIARIELNYCIPLTAAKGDQLRRGLQFGIGLNFL</sequence>
<evidence type="ECO:0000256" key="2">
    <source>
        <dbReference type="ARBA" id="ARBA00022574"/>
    </source>
</evidence>
<dbReference type="SMART" id="SM00320">
    <property type="entry name" value="WD40"/>
    <property type="match status" value="7"/>
</dbReference>
<dbReference type="GO" id="GO:0019867">
    <property type="term" value="C:outer membrane"/>
    <property type="evidence" value="ECO:0007669"/>
    <property type="project" value="InterPro"/>
</dbReference>
<dbReference type="InterPro" id="IPR014906">
    <property type="entry name" value="PRP4-like"/>
</dbReference>
<dbReference type="PANTHER" id="PTHR19846">
    <property type="entry name" value="WD40 REPEAT PROTEIN"/>
    <property type="match status" value="1"/>
</dbReference>
<dbReference type="InterPro" id="IPR036285">
    <property type="entry name" value="PRP4-like_sf"/>
</dbReference>
<dbReference type="GO" id="GO:0017070">
    <property type="term" value="F:U6 snRNA binding"/>
    <property type="evidence" value="ECO:0007669"/>
    <property type="project" value="TreeGrafter"/>
</dbReference>
<feature type="repeat" description="WD" evidence="5">
    <location>
        <begin position="338"/>
        <end position="379"/>
    </location>
</feature>
<dbReference type="InterPro" id="IPR001680">
    <property type="entry name" value="WD40_rpt"/>
</dbReference>
<feature type="compositionally biased region" description="Polar residues" evidence="6">
    <location>
        <begin position="1"/>
        <end position="13"/>
    </location>
</feature>
<dbReference type="STRING" id="86630.A0A367JW42"/>
<dbReference type="SUPFAM" id="SSF50978">
    <property type="entry name" value="WD40 repeat-like"/>
    <property type="match status" value="1"/>
</dbReference>
<feature type="compositionally biased region" description="Acidic residues" evidence="6">
    <location>
        <begin position="129"/>
        <end position="143"/>
    </location>
</feature>
<evidence type="ECO:0000259" key="7">
    <source>
        <dbReference type="SMART" id="SM00500"/>
    </source>
</evidence>
<feature type="compositionally biased region" description="Basic and acidic residues" evidence="6">
    <location>
        <begin position="26"/>
        <end position="35"/>
    </location>
</feature>
<dbReference type="Gene3D" id="2.130.10.10">
    <property type="entry name" value="YVTN repeat-like/Quinoprotein amine dehydrogenase"/>
    <property type="match status" value="4"/>
</dbReference>
<dbReference type="Gene3D" id="2.40.160.50">
    <property type="entry name" value="membrane protein fhac: a member of the omp85/tpsb transporter family"/>
    <property type="match status" value="1"/>
</dbReference>